<dbReference type="RefSeq" id="XP_068138809.1">
    <property type="nucleotide sequence ID" value="XM_068282708.1"/>
</dbReference>
<dbReference type="AlphaFoldDB" id="A0A1D8NEK4"/>
<organism evidence="1 2">
    <name type="scientific">Yarrowia lipolytica</name>
    <name type="common">Candida lipolytica</name>
    <dbReference type="NCBI Taxonomy" id="4952"/>
    <lineage>
        <taxon>Eukaryota</taxon>
        <taxon>Fungi</taxon>
        <taxon>Dikarya</taxon>
        <taxon>Ascomycota</taxon>
        <taxon>Saccharomycotina</taxon>
        <taxon>Dipodascomycetes</taxon>
        <taxon>Dipodascales</taxon>
        <taxon>Dipodascales incertae sedis</taxon>
        <taxon>Yarrowia</taxon>
    </lineage>
</organism>
<sequence length="102" mass="10999">MGGSRLAANLLKRHREQACHDRQLFFPTAQDLGVLSLISRSCSCWMLSSEETNPALYATRMPRIATRGWPHRDADGSVAATAGIVTLSLALSVSEGLSLSRG</sequence>
<reference evidence="1 2" key="1">
    <citation type="journal article" date="2016" name="PLoS ONE">
        <title>Sequence Assembly of Yarrowia lipolytica Strain W29/CLIB89 Shows Transposable Element Diversity.</title>
        <authorList>
            <person name="Magnan C."/>
            <person name="Yu J."/>
            <person name="Chang I."/>
            <person name="Jahn E."/>
            <person name="Kanomata Y."/>
            <person name="Wu J."/>
            <person name="Zeller M."/>
            <person name="Oakes M."/>
            <person name="Baldi P."/>
            <person name="Sandmeyer S."/>
        </authorList>
    </citation>
    <scope>NUCLEOTIDE SEQUENCE [LARGE SCALE GENOMIC DNA]</scope>
    <source>
        <strain evidence="2">CLIB89(W29)</strain>
    </source>
</reference>
<evidence type="ECO:0000313" key="2">
    <source>
        <dbReference type="Proteomes" id="UP000182444"/>
    </source>
</evidence>
<name>A0A1D8NEK4_YARLL</name>
<dbReference type="GeneID" id="94583317"/>
<accession>A0A1D8NEK4</accession>
<gene>
    <name evidence="1" type="ORF">YALI1_D17842g</name>
</gene>
<proteinExistence type="predicted"/>
<dbReference type="Proteomes" id="UP000182444">
    <property type="component" value="Chromosome 1D"/>
</dbReference>
<dbReference type="EMBL" id="CP017556">
    <property type="protein sequence ID" value="AOW04069.1"/>
    <property type="molecule type" value="Genomic_DNA"/>
</dbReference>
<evidence type="ECO:0000313" key="1">
    <source>
        <dbReference type="EMBL" id="AOW04069.1"/>
    </source>
</evidence>
<protein>
    <submittedName>
        <fullName evidence="1">Uncharacterized protein</fullName>
    </submittedName>
</protein>
<dbReference type="VEuPathDB" id="FungiDB:YALI1_D17842g"/>